<name>A0A6J1KAE5_CUCMA</name>
<evidence type="ECO:0000256" key="1">
    <source>
        <dbReference type="ARBA" id="ARBA00004141"/>
    </source>
</evidence>
<dbReference type="OrthoDB" id="2126698at2759"/>
<keyword evidence="7" id="KW-1185">Reference proteome</keyword>
<dbReference type="InterPro" id="IPR002528">
    <property type="entry name" value="MATE_fam"/>
</dbReference>
<protein>
    <recommendedName>
        <fullName evidence="6">Protein DETOXIFICATION</fullName>
    </recommendedName>
    <alternativeName>
        <fullName evidence="6">Multidrug and toxic compound extrusion protein</fullName>
    </alternativeName>
</protein>
<dbReference type="GeneID" id="111491567"/>
<comment type="subcellular location">
    <subcellularLocation>
        <location evidence="1">Membrane</location>
        <topology evidence="1">Multi-pass membrane protein</topology>
    </subcellularLocation>
</comment>
<feature type="transmembrane region" description="Helical" evidence="6">
    <location>
        <begin position="183"/>
        <end position="203"/>
    </location>
</feature>
<accession>A0A6J1KAE5</accession>
<dbReference type="AlphaFoldDB" id="A0A6J1KAE5"/>
<keyword evidence="4 6" id="KW-1133">Transmembrane helix</keyword>
<dbReference type="PANTHER" id="PTHR11206">
    <property type="entry name" value="MULTIDRUG RESISTANCE PROTEIN"/>
    <property type="match status" value="1"/>
</dbReference>
<dbReference type="CDD" id="cd13132">
    <property type="entry name" value="MATE_eukaryotic"/>
    <property type="match status" value="1"/>
</dbReference>
<reference evidence="8" key="1">
    <citation type="submission" date="2025-08" db="UniProtKB">
        <authorList>
            <consortium name="RefSeq"/>
        </authorList>
    </citation>
    <scope>IDENTIFICATION</scope>
    <source>
        <tissue evidence="8">Young leaves</tissue>
    </source>
</reference>
<feature type="transmembrane region" description="Helical" evidence="6">
    <location>
        <begin position="114"/>
        <end position="135"/>
    </location>
</feature>
<feature type="transmembrane region" description="Helical" evidence="6">
    <location>
        <begin position="374"/>
        <end position="395"/>
    </location>
</feature>
<feature type="transmembrane region" description="Helical" evidence="6">
    <location>
        <begin position="209"/>
        <end position="233"/>
    </location>
</feature>
<feature type="transmembrane region" description="Helical" evidence="6">
    <location>
        <begin position="73"/>
        <end position="93"/>
    </location>
</feature>
<gene>
    <name evidence="8" type="primary">LOC111491567</name>
</gene>
<keyword evidence="5 6" id="KW-0472">Membrane</keyword>
<evidence type="ECO:0000313" key="7">
    <source>
        <dbReference type="Proteomes" id="UP000504608"/>
    </source>
</evidence>
<evidence type="ECO:0000313" key="8">
    <source>
        <dbReference type="RefSeq" id="XP_022996298.1"/>
    </source>
</evidence>
<dbReference type="Pfam" id="PF01554">
    <property type="entry name" value="MatE"/>
    <property type="match status" value="2"/>
</dbReference>
<comment type="similarity">
    <text evidence="2 6">Belongs to the multi antimicrobial extrusion (MATE) (TC 2.A.66.1) family.</text>
</comment>
<evidence type="ECO:0000256" key="3">
    <source>
        <dbReference type="ARBA" id="ARBA00022692"/>
    </source>
</evidence>
<dbReference type="Proteomes" id="UP000504608">
    <property type="component" value="Unplaced"/>
</dbReference>
<sequence>MSVSSSTLESGPLTSATTKRISQDFTNDIISELKLQRTIALPLIAMNLTWFVKITITTAFLGRLGQLPLAGGTLGFTFANVTGFSVLNGLCGAMEPICGQAFGAKNFKLLHKTLLMSIFLLLLATIPISFLWLNVDSILIRFGQEKDISLAAKSYLLYLLPDLVVTSFLCPLKSYLSSKTETLPIMISSSMALALHIPINIFLAKSKGLIGVSMAIWVTDFVAMISLAVYVLVKERNREGGWFDQTVGDWIRLAKLSGPCCLTTCLEWWCYEILILLTGRLPNAKQAVGTIAIVLNFDYLLFAVMLSLATCTSARVSNELGANRATQARRSAGVSVVASVGFGLVGAATMVAARGEWGKIFSKDEGTLRMVKKMLVLMAAIEVVNYPLAVCGGIVRGIGRPLMGLCANLGGFYGVALPLGLILGFKVGAGLGGLLMGFLVGVFGCLGSLLVFVWRIDWEKEGLKASAMASGQAIGEVVVVADVDVKM</sequence>
<dbReference type="NCBIfam" id="TIGR00797">
    <property type="entry name" value="matE"/>
    <property type="match status" value="1"/>
</dbReference>
<evidence type="ECO:0000256" key="2">
    <source>
        <dbReference type="ARBA" id="ARBA00010199"/>
    </source>
</evidence>
<feature type="transmembrane region" description="Helical" evidence="6">
    <location>
        <begin position="431"/>
        <end position="454"/>
    </location>
</feature>
<proteinExistence type="inferred from homology"/>
<organism evidence="7 8">
    <name type="scientific">Cucurbita maxima</name>
    <name type="common">Pumpkin</name>
    <name type="synonym">Winter squash</name>
    <dbReference type="NCBI Taxonomy" id="3661"/>
    <lineage>
        <taxon>Eukaryota</taxon>
        <taxon>Viridiplantae</taxon>
        <taxon>Streptophyta</taxon>
        <taxon>Embryophyta</taxon>
        <taxon>Tracheophyta</taxon>
        <taxon>Spermatophyta</taxon>
        <taxon>Magnoliopsida</taxon>
        <taxon>eudicotyledons</taxon>
        <taxon>Gunneridae</taxon>
        <taxon>Pentapetalae</taxon>
        <taxon>rosids</taxon>
        <taxon>fabids</taxon>
        <taxon>Cucurbitales</taxon>
        <taxon>Cucurbitaceae</taxon>
        <taxon>Cucurbiteae</taxon>
        <taxon>Cucurbita</taxon>
    </lineage>
</organism>
<dbReference type="GO" id="GO:0042910">
    <property type="term" value="F:xenobiotic transmembrane transporter activity"/>
    <property type="evidence" value="ECO:0007669"/>
    <property type="project" value="InterPro"/>
</dbReference>
<dbReference type="GO" id="GO:0016020">
    <property type="term" value="C:membrane"/>
    <property type="evidence" value="ECO:0007669"/>
    <property type="project" value="UniProtKB-SubCell"/>
</dbReference>
<keyword evidence="3 6" id="KW-0812">Transmembrane</keyword>
<feature type="transmembrane region" description="Helical" evidence="6">
    <location>
        <begin position="39"/>
        <end position="61"/>
    </location>
</feature>
<evidence type="ECO:0000256" key="6">
    <source>
        <dbReference type="RuleBase" id="RU004914"/>
    </source>
</evidence>
<dbReference type="KEGG" id="cmax:111491567"/>
<evidence type="ECO:0000256" key="5">
    <source>
        <dbReference type="ARBA" id="ARBA00023136"/>
    </source>
</evidence>
<feature type="transmembrane region" description="Helical" evidence="6">
    <location>
        <begin position="332"/>
        <end position="354"/>
    </location>
</feature>
<feature type="transmembrane region" description="Helical" evidence="6">
    <location>
        <begin position="402"/>
        <end position="425"/>
    </location>
</feature>
<evidence type="ECO:0000256" key="4">
    <source>
        <dbReference type="ARBA" id="ARBA00022989"/>
    </source>
</evidence>
<dbReference type="InterPro" id="IPR045069">
    <property type="entry name" value="MATE_euk"/>
</dbReference>
<dbReference type="GO" id="GO:0015297">
    <property type="term" value="F:antiporter activity"/>
    <property type="evidence" value="ECO:0007669"/>
    <property type="project" value="InterPro"/>
</dbReference>
<dbReference type="RefSeq" id="XP_022996298.1">
    <property type="nucleotide sequence ID" value="XM_023140530.1"/>
</dbReference>
<feature type="transmembrane region" description="Helical" evidence="6">
    <location>
        <begin position="289"/>
        <end position="311"/>
    </location>
</feature>
<dbReference type="GO" id="GO:1990961">
    <property type="term" value="P:xenobiotic detoxification by transmembrane export across the plasma membrane"/>
    <property type="evidence" value="ECO:0007669"/>
    <property type="project" value="InterPro"/>
</dbReference>